<evidence type="ECO:0000256" key="18">
    <source>
        <dbReference type="ARBA" id="ARBA00031040"/>
    </source>
</evidence>
<keyword evidence="14 19" id="KW-0862">Zinc</keyword>
<dbReference type="Proteomes" id="UP000002030">
    <property type="component" value="Chromosome"/>
</dbReference>
<evidence type="ECO:0000256" key="11">
    <source>
        <dbReference type="ARBA" id="ARBA00022679"/>
    </source>
</evidence>
<keyword evidence="10" id="KW-0846">Cobalamin</keyword>
<dbReference type="SUPFAM" id="SSF82282">
    <property type="entry name" value="Homocysteine S-methyltransferase"/>
    <property type="match status" value="1"/>
</dbReference>
<protein>
    <recommendedName>
        <fullName evidence="7">Methionine synthase</fullName>
        <ecNumber evidence="6">2.1.1.13</ecNumber>
    </recommendedName>
    <alternativeName>
        <fullName evidence="18">5-methyltetrahydrofolate--homocysteine methyltransferase</fullName>
    </alternativeName>
</protein>
<dbReference type="eggNOG" id="COG0646">
    <property type="taxonomic scope" value="Bacteria"/>
</dbReference>
<evidence type="ECO:0000256" key="8">
    <source>
        <dbReference type="ARBA" id="ARBA00022603"/>
    </source>
</evidence>
<evidence type="ECO:0000256" key="5">
    <source>
        <dbReference type="ARBA" id="ARBA00010398"/>
    </source>
</evidence>
<dbReference type="PROSITE" id="PS50970">
    <property type="entry name" value="HCY"/>
    <property type="match status" value="1"/>
</dbReference>
<comment type="catalytic activity">
    <reaction evidence="1">
        <text>(6S)-5-methyl-5,6,7,8-tetrahydrofolate + L-homocysteine = (6S)-5,6,7,8-tetrahydrofolate + L-methionine</text>
        <dbReference type="Rhea" id="RHEA:11172"/>
        <dbReference type="ChEBI" id="CHEBI:18608"/>
        <dbReference type="ChEBI" id="CHEBI:57453"/>
        <dbReference type="ChEBI" id="CHEBI:57844"/>
        <dbReference type="ChEBI" id="CHEBI:58199"/>
        <dbReference type="EC" id="2.1.1.13"/>
    </reaction>
</comment>
<comment type="function">
    <text evidence="17">Catalyzes the transfer of a methyl group from methyl-cobalamin to homocysteine, yielding enzyme-bound cob(I)alamin and methionine. Subsequently, remethylates the cofactor using methyltetrahydrofolate.</text>
</comment>
<evidence type="ECO:0000256" key="15">
    <source>
        <dbReference type="ARBA" id="ARBA00023167"/>
    </source>
</evidence>
<dbReference type="EMBL" id="CP001818">
    <property type="protein sequence ID" value="ACZ18381.1"/>
    <property type="molecule type" value="Genomic_DNA"/>
</dbReference>
<dbReference type="Gene3D" id="3.20.20.20">
    <property type="entry name" value="Dihydropteroate synthase-like"/>
    <property type="match status" value="1"/>
</dbReference>
<dbReference type="PROSITE" id="PS51337">
    <property type="entry name" value="B12_BINDING_NTER"/>
    <property type="match status" value="1"/>
</dbReference>
<dbReference type="GO" id="GO:0046653">
    <property type="term" value="P:tetrahydrofolate metabolic process"/>
    <property type="evidence" value="ECO:0007669"/>
    <property type="project" value="TreeGrafter"/>
</dbReference>
<feature type="domain" description="Pterin-binding" evidence="21">
    <location>
        <begin position="319"/>
        <end position="562"/>
    </location>
</feature>
<evidence type="ECO:0000259" key="21">
    <source>
        <dbReference type="PROSITE" id="PS50972"/>
    </source>
</evidence>
<dbReference type="Gene3D" id="3.40.50.280">
    <property type="entry name" value="Cobalamin-binding domain"/>
    <property type="match status" value="1"/>
</dbReference>
<keyword evidence="25" id="KW-1185">Reference proteome</keyword>
<dbReference type="eggNOG" id="COG1410">
    <property type="taxonomic scope" value="Bacteria"/>
</dbReference>
<dbReference type="OrthoDB" id="9803687at2"/>
<evidence type="ECO:0000256" key="14">
    <source>
        <dbReference type="ARBA" id="ARBA00022833"/>
    </source>
</evidence>
<dbReference type="GO" id="GO:0050667">
    <property type="term" value="P:homocysteine metabolic process"/>
    <property type="evidence" value="ECO:0007669"/>
    <property type="project" value="TreeGrafter"/>
</dbReference>
<dbReference type="Gene3D" id="3.20.20.330">
    <property type="entry name" value="Homocysteine-binding-like domain"/>
    <property type="match status" value="1"/>
</dbReference>
<dbReference type="Pfam" id="PF02607">
    <property type="entry name" value="B12-binding_2"/>
    <property type="match status" value="1"/>
</dbReference>
<dbReference type="KEGG" id="tai:Taci_0141"/>
<keyword evidence="8 19" id="KW-0489">Methyltransferase</keyword>
<comment type="cofactor">
    <cofactor evidence="3">
        <name>methylcob(III)alamin</name>
        <dbReference type="ChEBI" id="CHEBI:28115"/>
    </cofactor>
</comment>
<evidence type="ECO:0000256" key="12">
    <source>
        <dbReference type="ARBA" id="ARBA00022691"/>
    </source>
</evidence>
<dbReference type="InterPro" id="IPR036594">
    <property type="entry name" value="Meth_synthase_dom"/>
</dbReference>
<dbReference type="PANTHER" id="PTHR45833">
    <property type="entry name" value="METHIONINE SYNTHASE"/>
    <property type="match status" value="1"/>
</dbReference>
<evidence type="ECO:0000259" key="20">
    <source>
        <dbReference type="PROSITE" id="PS50970"/>
    </source>
</evidence>
<dbReference type="Pfam" id="PF00809">
    <property type="entry name" value="Pterin_bind"/>
    <property type="match status" value="1"/>
</dbReference>
<comment type="cofactor">
    <cofactor evidence="2 19">
        <name>Zn(2+)</name>
        <dbReference type="ChEBI" id="CHEBI:29105"/>
    </cofactor>
</comment>
<evidence type="ECO:0000256" key="3">
    <source>
        <dbReference type="ARBA" id="ARBA00001956"/>
    </source>
</evidence>
<dbReference type="GO" id="GO:0008705">
    <property type="term" value="F:methionine synthase activity"/>
    <property type="evidence" value="ECO:0007669"/>
    <property type="project" value="UniProtKB-EC"/>
</dbReference>
<comment type="similarity">
    <text evidence="5">Belongs to the vitamin-B12 dependent methionine synthase family.</text>
</comment>
<dbReference type="InterPro" id="IPR036724">
    <property type="entry name" value="Cobalamin-bd_sf"/>
</dbReference>
<evidence type="ECO:0000259" key="22">
    <source>
        <dbReference type="PROSITE" id="PS51332"/>
    </source>
</evidence>
<name>D1B7X8_THEAS</name>
<feature type="binding site" evidence="19">
    <location>
        <position position="212"/>
    </location>
    <ligand>
        <name>Zn(2+)</name>
        <dbReference type="ChEBI" id="CHEBI:29105"/>
    </ligand>
</feature>
<proteinExistence type="inferred from homology"/>
<feature type="domain" description="B12-binding N-terminal" evidence="23">
    <location>
        <begin position="590"/>
        <end position="683"/>
    </location>
</feature>
<reference evidence="24 25" key="1">
    <citation type="journal article" date="2009" name="Stand. Genomic Sci.">
        <title>Complete genome sequence of Thermanaerovibrio acidaminovorans type strain (Su883).</title>
        <authorList>
            <person name="Chovatia M."/>
            <person name="Sikorski J."/>
            <person name="Schroder M."/>
            <person name="Lapidus A."/>
            <person name="Nolan M."/>
            <person name="Tice H."/>
            <person name="Glavina Del Rio T."/>
            <person name="Copeland A."/>
            <person name="Cheng J.F."/>
            <person name="Lucas S."/>
            <person name="Chen F."/>
            <person name="Bruce D."/>
            <person name="Goodwin L."/>
            <person name="Pitluck S."/>
            <person name="Ivanova N."/>
            <person name="Mavromatis K."/>
            <person name="Ovchinnikova G."/>
            <person name="Pati A."/>
            <person name="Chen A."/>
            <person name="Palaniappan K."/>
            <person name="Land M."/>
            <person name="Hauser L."/>
            <person name="Chang Y.J."/>
            <person name="Jeffries C.D."/>
            <person name="Chain P."/>
            <person name="Saunders E."/>
            <person name="Detter J.C."/>
            <person name="Brettin T."/>
            <person name="Rohde M."/>
            <person name="Goker M."/>
            <person name="Spring S."/>
            <person name="Bristow J."/>
            <person name="Markowitz V."/>
            <person name="Hugenholtz P."/>
            <person name="Kyrpides N.C."/>
            <person name="Klenk H.P."/>
            <person name="Eisen J.A."/>
        </authorList>
    </citation>
    <scope>NUCLEOTIDE SEQUENCE [LARGE SCALE GENOMIC DNA]</scope>
    <source>
        <strain evidence="25">ATCC 49978 / DSM 6589 / Su883</strain>
    </source>
</reference>
<dbReference type="GO" id="GO:0031419">
    <property type="term" value="F:cobalamin binding"/>
    <property type="evidence" value="ECO:0007669"/>
    <property type="project" value="UniProtKB-KW"/>
</dbReference>
<dbReference type="GO" id="GO:0046872">
    <property type="term" value="F:metal ion binding"/>
    <property type="evidence" value="ECO:0007669"/>
    <property type="project" value="UniProtKB-KW"/>
</dbReference>
<evidence type="ECO:0000256" key="13">
    <source>
        <dbReference type="ARBA" id="ARBA00022723"/>
    </source>
</evidence>
<keyword evidence="13 19" id="KW-0479">Metal-binding</keyword>
<dbReference type="InterPro" id="IPR050554">
    <property type="entry name" value="Met_Synthase/Corrinoid"/>
</dbReference>
<dbReference type="SUPFAM" id="SSF52242">
    <property type="entry name" value="Cobalamin (vitamin B12)-binding domain"/>
    <property type="match status" value="1"/>
</dbReference>
<dbReference type="EnsemblBacteria" id="ACZ18381">
    <property type="protein sequence ID" value="ACZ18381"/>
    <property type="gene ID" value="Taci_0141"/>
</dbReference>
<evidence type="ECO:0000256" key="16">
    <source>
        <dbReference type="ARBA" id="ARBA00023285"/>
    </source>
</evidence>
<dbReference type="Pfam" id="PF02574">
    <property type="entry name" value="S-methyl_trans"/>
    <property type="match status" value="1"/>
</dbReference>
<evidence type="ECO:0000256" key="17">
    <source>
        <dbReference type="ARBA" id="ARBA00025552"/>
    </source>
</evidence>
<evidence type="ECO:0000256" key="2">
    <source>
        <dbReference type="ARBA" id="ARBA00001947"/>
    </source>
</evidence>
<feature type="binding site" evidence="19">
    <location>
        <position position="273"/>
    </location>
    <ligand>
        <name>Zn(2+)</name>
        <dbReference type="ChEBI" id="CHEBI:29105"/>
    </ligand>
</feature>
<gene>
    <name evidence="24" type="ordered locus">Taci_0141</name>
</gene>
<dbReference type="EC" id="2.1.1.13" evidence="6"/>
<dbReference type="SMART" id="SM01018">
    <property type="entry name" value="B12-binding_2"/>
    <property type="match status" value="1"/>
</dbReference>
<evidence type="ECO:0000256" key="4">
    <source>
        <dbReference type="ARBA" id="ARBA00005178"/>
    </source>
</evidence>
<keyword evidence="9" id="KW-0028">Amino-acid biosynthesis</keyword>
<organism evidence="24 25">
    <name type="scientific">Thermanaerovibrio acidaminovorans (strain ATCC 49978 / DSM 6589 / Su883)</name>
    <name type="common">Selenomonas acidaminovorans</name>
    <dbReference type="NCBI Taxonomy" id="525903"/>
    <lineage>
        <taxon>Bacteria</taxon>
        <taxon>Thermotogati</taxon>
        <taxon>Synergistota</taxon>
        <taxon>Synergistia</taxon>
        <taxon>Synergistales</taxon>
        <taxon>Synergistaceae</taxon>
        <taxon>Thermanaerovibrio</taxon>
    </lineage>
</organism>
<dbReference type="InterPro" id="IPR036589">
    <property type="entry name" value="HCY_dom_sf"/>
</dbReference>
<feature type="binding site" evidence="19">
    <location>
        <position position="272"/>
    </location>
    <ligand>
        <name>Zn(2+)</name>
        <dbReference type="ChEBI" id="CHEBI:29105"/>
    </ligand>
</feature>
<dbReference type="SUPFAM" id="SSF51717">
    <property type="entry name" value="Dihydropteroate synthetase-like"/>
    <property type="match status" value="1"/>
</dbReference>
<evidence type="ECO:0000256" key="1">
    <source>
        <dbReference type="ARBA" id="ARBA00001700"/>
    </source>
</evidence>
<keyword evidence="16" id="KW-0170">Cobalt</keyword>
<dbReference type="Pfam" id="PF02310">
    <property type="entry name" value="B12-binding"/>
    <property type="match status" value="1"/>
</dbReference>
<evidence type="ECO:0000259" key="23">
    <source>
        <dbReference type="PROSITE" id="PS51337"/>
    </source>
</evidence>
<keyword evidence="11 19" id="KW-0808">Transferase</keyword>
<dbReference type="GO" id="GO:0032259">
    <property type="term" value="P:methylation"/>
    <property type="evidence" value="ECO:0007669"/>
    <property type="project" value="UniProtKB-KW"/>
</dbReference>
<feature type="domain" description="B12-binding" evidence="22">
    <location>
        <begin position="684"/>
        <end position="809"/>
    </location>
</feature>
<evidence type="ECO:0000256" key="6">
    <source>
        <dbReference type="ARBA" id="ARBA00012032"/>
    </source>
</evidence>
<dbReference type="PROSITE" id="PS51332">
    <property type="entry name" value="B12_BINDING"/>
    <property type="match status" value="1"/>
</dbReference>
<evidence type="ECO:0000256" key="7">
    <source>
        <dbReference type="ARBA" id="ARBA00013998"/>
    </source>
</evidence>
<evidence type="ECO:0000256" key="9">
    <source>
        <dbReference type="ARBA" id="ARBA00022605"/>
    </source>
</evidence>
<dbReference type="PATRIC" id="fig|525903.6.peg.144"/>
<keyword evidence="12" id="KW-0949">S-adenosyl-L-methionine</keyword>
<dbReference type="AlphaFoldDB" id="D1B7X8"/>
<dbReference type="InterPro" id="IPR003759">
    <property type="entry name" value="Cbl-bd_cap"/>
</dbReference>
<evidence type="ECO:0000256" key="19">
    <source>
        <dbReference type="PROSITE-ProRule" id="PRU00333"/>
    </source>
</evidence>
<evidence type="ECO:0000313" key="25">
    <source>
        <dbReference type="Proteomes" id="UP000002030"/>
    </source>
</evidence>
<dbReference type="PANTHER" id="PTHR45833:SF1">
    <property type="entry name" value="METHIONINE SYNTHASE"/>
    <property type="match status" value="1"/>
</dbReference>
<dbReference type="InterPro" id="IPR003726">
    <property type="entry name" value="HCY_dom"/>
</dbReference>
<sequence length="816" mass="86264">MLLDRGRVRSLLGEVRSPLVMDGGMGTQLAERGWHPPMLPEEMCLHMPQAVREVHESYVESGAAVLETNSFGGSVRKLSMRGLGHLAEELALRSAQIARQAAGDALVAGSVGPTGEMLAPLGEMSFEEAVKSFEPQVRGLIRGGADLILIETMLDLKEAAAAVEAVKRVDPLFPFVVSFTFDRDGRTVTGTTPEAAACWAQAVGALGVGANCGLGPRGYVPVVRRLAEASPLPVWVYPNAGVPSAGDYLGPDEFVGECEELLKAGASVIGGCCGTTPDHVRALAALARGRRVTRLHCDLGGVRLSSRSRVISAGAGLPLAMIGERINVSRKSPLREQVGEYRYGEVKREAKAQTVAGAAVIDVNVGLPQIDQVRAIREAIWAVESVTHLPISIDSDAPAVLEAGLAEAVGVPLMNSVTAKEESLELGIRLALRYGAVLAVLLIDQRGILEDGLERARIAQRVLDVASSRGLGPNRIVFDPLTLTLGASQSNGLETLRAVEAVSRMGGHTMLGISNVSHGLPARGLLNRTFLAMAMERGLDMVICNPLDRELLGVVRAADALRGRDRGLGAFMAFGPSWREPERGAVQAAEASAGEVCSGLSELSRRVMEGDRDGALAEALTVMAQEGPMEVISGHLIPALDEVGRRYETGEFFLPQLMEAAEAASAVCRLAEEELLRLGRSANRGTVVLATVEGDLHDLGKNLVGTVLKSHGYRVVDLGKDVKAEVILEAAQREGAQVVGLSALMTSTVPRMREFIEEARRRGAGFKVIVGGAAVSPAYARSIGADGMSYDAVGAARLVERLLSGLPCDWEGLGCS</sequence>
<dbReference type="Gene3D" id="1.10.1240.10">
    <property type="entry name" value="Methionine synthase domain"/>
    <property type="match status" value="1"/>
</dbReference>
<keyword evidence="15" id="KW-0486">Methionine biosynthesis</keyword>
<evidence type="ECO:0000313" key="24">
    <source>
        <dbReference type="EMBL" id="ACZ18381.1"/>
    </source>
</evidence>
<dbReference type="GO" id="GO:0005829">
    <property type="term" value="C:cytosol"/>
    <property type="evidence" value="ECO:0007669"/>
    <property type="project" value="TreeGrafter"/>
</dbReference>
<dbReference type="PROSITE" id="PS50972">
    <property type="entry name" value="PTERIN_BINDING"/>
    <property type="match status" value="1"/>
</dbReference>
<dbReference type="InterPro" id="IPR011005">
    <property type="entry name" value="Dihydropteroate_synth-like_sf"/>
</dbReference>
<dbReference type="RefSeq" id="WP_012868897.1">
    <property type="nucleotide sequence ID" value="NC_013522.1"/>
</dbReference>
<dbReference type="SUPFAM" id="SSF47644">
    <property type="entry name" value="Methionine synthase domain"/>
    <property type="match status" value="1"/>
</dbReference>
<dbReference type="HOGENOM" id="CLU_004914_0_2_0"/>
<dbReference type="STRING" id="525903.Taci_0141"/>
<accession>D1B7X8</accession>
<dbReference type="InterPro" id="IPR000489">
    <property type="entry name" value="Pterin-binding_dom"/>
</dbReference>
<evidence type="ECO:0000256" key="10">
    <source>
        <dbReference type="ARBA" id="ARBA00022628"/>
    </source>
</evidence>
<dbReference type="InterPro" id="IPR006158">
    <property type="entry name" value="Cobalamin-bd"/>
</dbReference>
<feature type="domain" description="Hcy-binding" evidence="20">
    <location>
        <begin position="7"/>
        <end position="287"/>
    </location>
</feature>
<comment type="pathway">
    <text evidence="4">Amino-acid biosynthesis; L-methionine biosynthesis via de novo pathway; L-methionine from L-homocysteine (MetH route): step 1/1.</text>
</comment>
<dbReference type="UniPathway" id="UPA00051">
    <property type="reaction ID" value="UER00081"/>
</dbReference>